<dbReference type="GO" id="GO:0000166">
    <property type="term" value="F:nucleotide binding"/>
    <property type="evidence" value="ECO:0007669"/>
    <property type="project" value="InterPro"/>
</dbReference>
<sequence length="335" mass="37735">MFKVGIVGVGYVGNIHLTKFSAIEGVEITAIQDKDAKSVDHAKKNFDVKNTYRCHKHLLKNEVLDLVVICVPNHLHAELTLEALESGHNVLCEKPMALNLKDAKSMIEAADQNQKLLLVVNNFRWDYFNPSIFKLKNLIDSEWFGRIYHIKLQYLRNKTFSPDLYSRWNLDFESSGGGALIDLGPHIIDLGMWLASDYSTLSVSGSVDAGLLKRERIDDFATGLIKLKSNCTLQIDLSWSGHSRSSWKIDVHGDKRSASIGSVKDRNPGLKVFKWGKEEIDQEDIGAFTSSDLPEKSLQEHIVKTMMQGEESLCTAKNAYSVLNTITQWYESSKD</sequence>
<evidence type="ECO:0000313" key="4">
    <source>
        <dbReference type="Proteomes" id="UP000318148"/>
    </source>
</evidence>
<dbReference type="SUPFAM" id="SSF51735">
    <property type="entry name" value="NAD(P)-binding Rossmann-fold domains"/>
    <property type="match status" value="1"/>
</dbReference>
<feature type="domain" description="GFO/IDH/MocA-like oxidoreductase" evidence="2">
    <location>
        <begin position="134"/>
        <end position="258"/>
    </location>
</feature>
<dbReference type="Proteomes" id="UP000318148">
    <property type="component" value="Unassembled WGS sequence"/>
</dbReference>
<gene>
    <name evidence="3" type="ORF">EVB02_04425</name>
</gene>
<dbReference type="PANTHER" id="PTHR43249:SF1">
    <property type="entry name" value="D-GLUCOSIDE 3-DEHYDROGENASE"/>
    <property type="match status" value="1"/>
</dbReference>
<evidence type="ECO:0000259" key="1">
    <source>
        <dbReference type="Pfam" id="PF01408"/>
    </source>
</evidence>
<accession>A0A520LJL6</accession>
<evidence type="ECO:0000313" key="3">
    <source>
        <dbReference type="EMBL" id="RZO02777.1"/>
    </source>
</evidence>
<dbReference type="Pfam" id="PF01408">
    <property type="entry name" value="GFO_IDH_MocA"/>
    <property type="match status" value="1"/>
</dbReference>
<comment type="caution">
    <text evidence="3">The sequence shown here is derived from an EMBL/GenBank/DDBJ whole genome shotgun (WGS) entry which is preliminary data.</text>
</comment>
<dbReference type="InterPro" id="IPR052515">
    <property type="entry name" value="Gfo/Idh/MocA_Oxidoreductase"/>
</dbReference>
<proteinExistence type="predicted"/>
<dbReference type="Gene3D" id="3.30.360.10">
    <property type="entry name" value="Dihydrodipicolinate Reductase, domain 2"/>
    <property type="match status" value="1"/>
</dbReference>
<evidence type="ECO:0000259" key="2">
    <source>
        <dbReference type="Pfam" id="PF22725"/>
    </source>
</evidence>
<dbReference type="InterPro" id="IPR055170">
    <property type="entry name" value="GFO_IDH_MocA-like_dom"/>
</dbReference>
<dbReference type="EMBL" id="SHBO01000073">
    <property type="protein sequence ID" value="RZO02777.1"/>
    <property type="molecule type" value="Genomic_DNA"/>
</dbReference>
<dbReference type="InterPro" id="IPR000683">
    <property type="entry name" value="Gfo/Idh/MocA-like_OxRdtase_N"/>
</dbReference>
<protein>
    <submittedName>
        <fullName evidence="3">Gfo/Idh/MocA family oxidoreductase</fullName>
    </submittedName>
</protein>
<organism evidence="3 4">
    <name type="scientific">SAR92 clade bacterium</name>
    <dbReference type="NCBI Taxonomy" id="2315479"/>
    <lineage>
        <taxon>Bacteria</taxon>
        <taxon>Pseudomonadati</taxon>
        <taxon>Pseudomonadota</taxon>
        <taxon>Gammaproteobacteria</taxon>
        <taxon>Cellvibrionales</taxon>
        <taxon>Porticoccaceae</taxon>
        <taxon>SAR92 clade</taxon>
    </lineage>
</organism>
<dbReference type="SUPFAM" id="SSF55347">
    <property type="entry name" value="Glyceraldehyde-3-phosphate dehydrogenase-like, C-terminal domain"/>
    <property type="match status" value="1"/>
</dbReference>
<name>A0A520LJL6_9GAMM</name>
<dbReference type="AlphaFoldDB" id="A0A520LJL6"/>
<dbReference type="PANTHER" id="PTHR43249">
    <property type="entry name" value="UDP-N-ACETYL-2-AMINO-2-DEOXY-D-GLUCURONATE OXIDASE"/>
    <property type="match status" value="1"/>
</dbReference>
<dbReference type="Pfam" id="PF22725">
    <property type="entry name" value="GFO_IDH_MocA_C3"/>
    <property type="match status" value="1"/>
</dbReference>
<dbReference type="InterPro" id="IPR036291">
    <property type="entry name" value="NAD(P)-bd_dom_sf"/>
</dbReference>
<dbReference type="Gene3D" id="3.40.50.720">
    <property type="entry name" value="NAD(P)-binding Rossmann-like Domain"/>
    <property type="match status" value="1"/>
</dbReference>
<feature type="domain" description="Gfo/Idh/MocA-like oxidoreductase N-terminal" evidence="1">
    <location>
        <begin position="2"/>
        <end position="119"/>
    </location>
</feature>
<reference evidence="3 4" key="1">
    <citation type="submission" date="2019-02" db="EMBL/GenBank/DDBJ databases">
        <title>Prokaryotic population dynamics and viral predation in marine succession experiment using metagenomics: the confinement effect.</title>
        <authorList>
            <person name="Haro-Moreno J.M."/>
            <person name="Rodriguez-Valera F."/>
            <person name="Lopez-Perez M."/>
        </authorList>
    </citation>
    <scope>NUCLEOTIDE SEQUENCE [LARGE SCALE GENOMIC DNA]</scope>
    <source>
        <strain evidence="3">MED-G169</strain>
    </source>
</reference>